<dbReference type="Proteomes" id="UP000664032">
    <property type="component" value="Unassembled WGS sequence"/>
</dbReference>
<protein>
    <submittedName>
        <fullName evidence="1">Secreted lipase</fullName>
    </submittedName>
</protein>
<evidence type="ECO:0000313" key="2">
    <source>
        <dbReference type="Proteomes" id="UP000664032"/>
    </source>
</evidence>
<evidence type="ECO:0000313" key="1">
    <source>
        <dbReference type="EMBL" id="KAH9481796.1"/>
    </source>
</evidence>
<proteinExistence type="predicted"/>
<keyword evidence="2" id="KW-1185">Reference proteome</keyword>
<comment type="caution">
    <text evidence="1">The sequence shown here is derived from an EMBL/GenBank/DDBJ whole genome shotgun (WGS) entry which is preliminary data.</text>
</comment>
<accession>A0ACB8H2S3</accession>
<name>A0ACB8H2S3_PSICU</name>
<organism evidence="1 2">
    <name type="scientific">Psilocybe cubensis</name>
    <name type="common">Psychedelic mushroom</name>
    <name type="synonym">Stropharia cubensis</name>
    <dbReference type="NCBI Taxonomy" id="181762"/>
    <lineage>
        <taxon>Eukaryota</taxon>
        <taxon>Fungi</taxon>
        <taxon>Dikarya</taxon>
        <taxon>Basidiomycota</taxon>
        <taxon>Agaricomycotina</taxon>
        <taxon>Agaricomycetes</taxon>
        <taxon>Agaricomycetidae</taxon>
        <taxon>Agaricales</taxon>
        <taxon>Agaricineae</taxon>
        <taxon>Strophariaceae</taxon>
        <taxon>Psilocybe</taxon>
    </lineage>
</organism>
<sequence length="1428" mass="158590">MKYATTLAGILALALQSYSLAVGAPPIIDLGYAQYQGTVVQDKVTNATHTQFLGIRYAAPPTGAARFQAPALPATTPGVQQANAQPPECFQANSGVASTTPFRIGKNAARAADAGPSEDCLFLNVFLPGNLGEKKKLPVVFWIHGGGYIEGSASGFDGNDLIRASGENVIAVVIQYRLGVFGFLPGQKVKDGGALNAGLLDQQFALQWVQKHIRKFGGDPKKVTIWGESAGAGSVLQHVVANGGKTRPALFRAAMTSSTFLPSQYKFNDRIPEASIRFKKCSDCASAADALECLRQVDVNTLQNANAAINLSGFFGTFVFVPVIDGTFSTDRPTVLLKEGKVNGQIILSVTNTFEGVAFVNQATANTVQVADYASQLFPNFTPQQAQAVAAQYAGLGTNIFQVNAIMGESIFICPTYFLLRAFGGAGFKASIQTPSLKAMGEFAIPPGSHGEDVGFYFNNGGLPSAFRNQQFVTAFSESFQNFVISLNTNTKTDSSNITPSWPLWNGSNEMLFNKTAAGAVDIREIQTSTALLSRCEYVIILFNLSCVQLINHRFLVSGRLHSEDIAMFANSSNLVITGGTYTQVANLPGQEFFTLHSHIASGALHDSGERFNPPRCHPETRRALLSEIVDWVRQTNRETVIMWLYGSIGSGKSALAQSLAEKYQDLGLLAATFFFARLSAERCHERRLSPTISYQLAISVPETRSHIEHVIHGDPSVFDRAFQTQYQKLVVNPLSLIETAQVRPKLVIIDGLDECLDPKAQRYILDVISQEFHRRPYLPLLYFITSRVEDHIRTGFTSGLLQRISKQVSLQDYLGSHDDIRIFIQKQFEQIKRDHPLRFLIPSTWPAEDTVETLVRKSSGQFAYAATVVQYVSSIHHRPPHRLDAILGLSDHVRDPPFAGLDSLYGHVFSLIPYQDGARRILSVVILVDLKMPPSLVEQFLSLEAGDVQLHMSGLSSIIDFREHHMPMKMLNDSFGDFLLDPTRSGDMYIDSGKAHADLATACLLHLEKLEVPILIDYACYNLERHLDLAAGTVQLHEAICRFRLSEFMTRSKALCTQQGVLMTLEDIWYFIPSFLDCVQNSIIFDDAIDIYNYHLKIFDEYLESEFDKYIGDGRLQDMVTMLTICHSPVTVPDLESVPYFKDSILDLNESLDHLIQIDESALNIRHMVRRHGQSEPYIEILCQYLEDEGRSGRHFIDGDKYARAALRFSKRISGLLKNPRDDQDARFLIWSLECTPPLLLHANHHEELETCLKGALIDITAPPLHFSFYPTLVRMPHASQPRCGHSAHLSLVPQGLRIQCQSESQDKMVRTDREQDELDAYLINPITALYNKEICCCSNLLTKYYFRHQLSNRNVHHEAVRSRGKASVIVHVEDPFPEIISSIGQNAGGAEVSGGGVIKIITYRIWRSLVGSQQDFFDLTQPLESR</sequence>
<gene>
    <name evidence="1" type="ORF">JR316_0006323</name>
</gene>
<reference evidence="1" key="1">
    <citation type="submission" date="2021-10" db="EMBL/GenBank/DDBJ databases">
        <title>Psilocybe cubensis genome.</title>
        <authorList>
            <person name="Mckernan K.J."/>
            <person name="Crawford S."/>
            <person name="Trippe A."/>
            <person name="Kane L.T."/>
            <person name="Mclaughlin S."/>
        </authorList>
    </citation>
    <scope>NUCLEOTIDE SEQUENCE</scope>
    <source>
        <strain evidence="1">MGC-MH-2018</strain>
    </source>
</reference>
<dbReference type="EMBL" id="JAFIQS020000005">
    <property type="protein sequence ID" value="KAH9481796.1"/>
    <property type="molecule type" value="Genomic_DNA"/>
</dbReference>